<dbReference type="PROSITE" id="PS50801">
    <property type="entry name" value="STAS"/>
    <property type="match status" value="1"/>
</dbReference>
<dbReference type="InterPro" id="IPR029016">
    <property type="entry name" value="GAF-like_dom_sf"/>
</dbReference>
<dbReference type="SMART" id="SM00065">
    <property type="entry name" value="GAF"/>
    <property type="match status" value="2"/>
</dbReference>
<dbReference type="Proteomes" id="UP001147700">
    <property type="component" value="Unassembled WGS sequence"/>
</dbReference>
<dbReference type="Pfam" id="PF01740">
    <property type="entry name" value="STAS"/>
    <property type="match status" value="1"/>
</dbReference>
<dbReference type="RefSeq" id="WP_270006866.1">
    <property type="nucleotide sequence ID" value="NZ_JAPCID010000076.1"/>
</dbReference>
<dbReference type="SUPFAM" id="SSF52091">
    <property type="entry name" value="SpoIIaa-like"/>
    <property type="match status" value="1"/>
</dbReference>
<evidence type="ECO:0000313" key="4">
    <source>
        <dbReference type="Proteomes" id="UP001147700"/>
    </source>
</evidence>
<proteinExistence type="predicted"/>
<dbReference type="InterPro" id="IPR003018">
    <property type="entry name" value="GAF"/>
</dbReference>
<dbReference type="PANTHER" id="PTHR43156">
    <property type="entry name" value="STAGE II SPORULATION PROTEIN E-RELATED"/>
    <property type="match status" value="1"/>
</dbReference>
<gene>
    <name evidence="3" type="ORF">OJ962_32020</name>
</gene>
<organism evidence="3 4">
    <name type="scientific">Solirubrobacter deserti</name>
    <dbReference type="NCBI Taxonomy" id="2282478"/>
    <lineage>
        <taxon>Bacteria</taxon>
        <taxon>Bacillati</taxon>
        <taxon>Actinomycetota</taxon>
        <taxon>Thermoleophilia</taxon>
        <taxon>Solirubrobacterales</taxon>
        <taxon>Solirubrobacteraceae</taxon>
        <taxon>Solirubrobacter</taxon>
    </lineage>
</organism>
<dbReference type="InterPro" id="IPR036890">
    <property type="entry name" value="HATPase_C_sf"/>
</dbReference>
<dbReference type="SMART" id="SM00331">
    <property type="entry name" value="PP2C_SIG"/>
    <property type="match status" value="1"/>
</dbReference>
<dbReference type="CDD" id="cd07043">
    <property type="entry name" value="STAS_anti-anti-sigma_factors"/>
    <property type="match status" value="1"/>
</dbReference>
<dbReference type="InterPro" id="IPR003594">
    <property type="entry name" value="HATPase_dom"/>
</dbReference>
<dbReference type="SUPFAM" id="SSF55874">
    <property type="entry name" value="ATPase domain of HSP90 chaperone/DNA topoisomerase II/histidine kinase"/>
    <property type="match status" value="1"/>
</dbReference>
<dbReference type="Pfam" id="PF07228">
    <property type="entry name" value="SpoIIE"/>
    <property type="match status" value="1"/>
</dbReference>
<dbReference type="InterPro" id="IPR052016">
    <property type="entry name" value="Bact_Sigma-Reg"/>
</dbReference>
<comment type="caution">
    <text evidence="3">The sequence shown here is derived from an EMBL/GenBank/DDBJ whole genome shotgun (WGS) entry which is preliminary data.</text>
</comment>
<evidence type="ECO:0000256" key="1">
    <source>
        <dbReference type="ARBA" id="ARBA00022801"/>
    </source>
</evidence>
<dbReference type="CDD" id="cd16936">
    <property type="entry name" value="HATPase_RsbW-like"/>
    <property type="match status" value="1"/>
</dbReference>
<dbReference type="SUPFAM" id="SSF55781">
    <property type="entry name" value="GAF domain-like"/>
    <property type="match status" value="2"/>
</dbReference>
<evidence type="ECO:0000313" key="3">
    <source>
        <dbReference type="EMBL" id="MDA0142155.1"/>
    </source>
</evidence>
<dbReference type="EMBL" id="JAPCID010000076">
    <property type="protein sequence ID" value="MDA0142155.1"/>
    <property type="molecule type" value="Genomic_DNA"/>
</dbReference>
<accession>A0ABT4RUB3</accession>
<feature type="domain" description="STAS" evidence="2">
    <location>
        <begin position="682"/>
        <end position="779"/>
    </location>
</feature>
<dbReference type="InterPro" id="IPR002645">
    <property type="entry name" value="STAS_dom"/>
</dbReference>
<dbReference type="InterPro" id="IPR001932">
    <property type="entry name" value="PPM-type_phosphatase-like_dom"/>
</dbReference>
<dbReference type="SUPFAM" id="SSF81606">
    <property type="entry name" value="PP2C-like"/>
    <property type="match status" value="1"/>
</dbReference>
<dbReference type="Gene3D" id="3.30.750.24">
    <property type="entry name" value="STAS domain"/>
    <property type="match status" value="1"/>
</dbReference>
<dbReference type="PANTHER" id="PTHR43156:SF2">
    <property type="entry name" value="STAGE II SPORULATION PROTEIN E"/>
    <property type="match status" value="1"/>
</dbReference>
<evidence type="ECO:0000259" key="2">
    <source>
        <dbReference type="PROSITE" id="PS50801"/>
    </source>
</evidence>
<dbReference type="Gene3D" id="3.60.40.10">
    <property type="entry name" value="PPM-type phosphatase domain"/>
    <property type="match status" value="1"/>
</dbReference>
<name>A0ABT4RUB3_9ACTN</name>
<reference evidence="3" key="1">
    <citation type="submission" date="2022-10" db="EMBL/GenBank/DDBJ databases">
        <title>The WGS of Solirubrobacter sp. CPCC 204708.</title>
        <authorList>
            <person name="Jiang Z."/>
        </authorList>
    </citation>
    <scope>NUCLEOTIDE SEQUENCE</scope>
    <source>
        <strain evidence="3">CPCC 204708</strain>
    </source>
</reference>
<dbReference type="InterPro" id="IPR036457">
    <property type="entry name" value="PPM-type-like_dom_sf"/>
</dbReference>
<keyword evidence="4" id="KW-1185">Reference proteome</keyword>
<dbReference type="Gene3D" id="3.30.565.10">
    <property type="entry name" value="Histidine kinase-like ATPase, C-terminal domain"/>
    <property type="match status" value="1"/>
</dbReference>
<sequence length="779" mass="81535">MTPQDVGVAVSEHGARALGGTGGIVYALEGGDTLRVVGSWGYDPGLGAQYGVLALAADLPAPEAARERRTVTLDLRDEIAARYPGLESFGSFCAVPMLAGPELLGAVAVTRADTRAFLPAERELLEALGRVAGHALERASLYSRLNRLQATTADLARALTPHEVAATAAAQGAEALGASSAWVALLDESRQSLELAHAAGHPEGTVQRFRSLPLTAELPLAEAARTSTPVWLEGADAIFGRYPRFAEVRPQAQSAALLPLVEGGAALGAIGLVFDTPRTFGPADRDYLLTLTRLCGQALGRAQVYQSEHDLALTLQQALLPDGLPRAEGLELAVRYLPTADGVAAGGDFYDALRLTGGRLGIAVGDVVGHGPQAAAAMGQLRSALRAYAIEGRSPARVLQLLSRYVEGVPGARGATLVYAVIDPAARELRYASAGHPPPLLLAPGEEPRFLEGARGVPLDRTLGHVYADATASLAENGTLILYSDGVIERRGEALDHGLARLADAADGALDVESLADRLLGTVAARRTDDVALLVARVHVPEVAPLRLWFAARPDQLAVVREAMRGWLESAGVDRGDGEMLVLAAGELCANAVEHAYPEGRDGAVEVAMARDPGGTVSLVVRDRGRWRPPAVDPGDRGRGLAIVRALMGGGGVKSDPCHVVLWARYRPAGLAPPPAAAPGPALVEIERGPEVTVVRVMGEVDEFTVAGVEAALEDLGAEPVVVDLSRVAFIGSTGVRMLFALAERVARLVVAAPLDAPFRRALEVAELGRVAQLVEAWD</sequence>
<keyword evidence="1" id="KW-0378">Hydrolase</keyword>
<dbReference type="InterPro" id="IPR036513">
    <property type="entry name" value="STAS_dom_sf"/>
</dbReference>
<dbReference type="Pfam" id="PF13581">
    <property type="entry name" value="HATPase_c_2"/>
    <property type="match status" value="1"/>
</dbReference>
<protein>
    <submittedName>
        <fullName evidence="3">SpoIIE family protein phosphatase</fullName>
    </submittedName>
</protein>
<dbReference type="Gene3D" id="3.30.450.40">
    <property type="match status" value="2"/>
</dbReference>
<dbReference type="Pfam" id="PF13185">
    <property type="entry name" value="GAF_2"/>
    <property type="match status" value="2"/>
</dbReference>